<accession>A0A1B7KMB5</accession>
<organism evidence="1 2">
    <name type="scientific">Parageobacillus thermoglucosidasius</name>
    <name type="common">Geobacillus thermoglucosidasius</name>
    <dbReference type="NCBI Taxonomy" id="1426"/>
    <lineage>
        <taxon>Bacteria</taxon>
        <taxon>Bacillati</taxon>
        <taxon>Bacillota</taxon>
        <taxon>Bacilli</taxon>
        <taxon>Bacillales</taxon>
        <taxon>Anoxybacillaceae</taxon>
        <taxon>Parageobacillus</taxon>
    </lineage>
</organism>
<evidence type="ECO:0000313" key="2">
    <source>
        <dbReference type="Proteomes" id="UP000078290"/>
    </source>
</evidence>
<proteinExistence type="predicted"/>
<evidence type="ECO:0000313" key="1">
    <source>
        <dbReference type="EMBL" id="OAT71237.1"/>
    </source>
</evidence>
<name>A0A1B7KMB5_PARTM</name>
<dbReference type="AlphaFoldDB" id="A0A1B7KMB5"/>
<sequence length="75" mass="8535">MAVNFDAFFKMCKAAKKFLPPMIWKRLFAATLCRFQFASRVEGPRQAKGGDKCVTEVQCRTMDCQSFGLGRQMGF</sequence>
<gene>
    <name evidence="1" type="ORF">A7K69_15750</name>
</gene>
<dbReference type="EMBL" id="LXMA01000044">
    <property type="protein sequence ID" value="OAT71237.1"/>
    <property type="molecule type" value="Genomic_DNA"/>
</dbReference>
<dbReference type="Proteomes" id="UP000078290">
    <property type="component" value="Unassembled WGS sequence"/>
</dbReference>
<reference evidence="2" key="1">
    <citation type="submission" date="2016-05" db="EMBL/GenBank/DDBJ databases">
        <authorList>
            <person name="Wang W."/>
            <person name="Zhu L."/>
        </authorList>
    </citation>
    <scope>NUCLEOTIDE SEQUENCE [LARGE SCALE GENOMIC DNA]</scope>
    <source>
        <strain evidence="2">W-2</strain>
    </source>
</reference>
<comment type="caution">
    <text evidence="1">The sequence shown here is derived from an EMBL/GenBank/DDBJ whole genome shotgun (WGS) entry which is preliminary data.</text>
</comment>
<protein>
    <submittedName>
        <fullName evidence="1">Uncharacterized protein</fullName>
    </submittedName>
</protein>